<gene>
    <name evidence="1" type="ORF">KSB_68820</name>
</gene>
<comment type="caution">
    <text evidence="1">The sequence shown here is derived from an EMBL/GenBank/DDBJ whole genome shotgun (WGS) entry which is preliminary data.</text>
</comment>
<evidence type="ECO:0000313" key="1">
    <source>
        <dbReference type="EMBL" id="GHO58407.1"/>
    </source>
</evidence>
<keyword evidence="2" id="KW-1185">Reference proteome</keyword>
<sequence length="119" mass="13108">MEKEGATGIHGQCASPCVVARACLGWMRWGVKAGAKGLEELFIRVKAFDAGKDLARKNVLVAMLLICHVRWGVGKLHEPAPGLCFVEAGEGLYFFQQKAIACIFSKYRECSFLCLQKKT</sequence>
<proteinExistence type="predicted"/>
<organism evidence="1 2">
    <name type="scientific">Ktedonobacter robiniae</name>
    <dbReference type="NCBI Taxonomy" id="2778365"/>
    <lineage>
        <taxon>Bacteria</taxon>
        <taxon>Bacillati</taxon>
        <taxon>Chloroflexota</taxon>
        <taxon>Ktedonobacteria</taxon>
        <taxon>Ktedonobacterales</taxon>
        <taxon>Ktedonobacteraceae</taxon>
        <taxon>Ktedonobacter</taxon>
    </lineage>
</organism>
<protein>
    <submittedName>
        <fullName evidence="1">Uncharacterized protein</fullName>
    </submittedName>
</protein>
<name>A0ABQ3V1E7_9CHLR</name>
<reference evidence="1 2" key="1">
    <citation type="journal article" date="2021" name="Int. J. Syst. Evol. Microbiol.">
        <title>Reticulibacter mediterranei gen. nov., sp. nov., within the new family Reticulibacteraceae fam. nov., and Ktedonospora formicarum gen. nov., sp. nov., Ktedonobacter robiniae sp. nov., Dictyobacter formicarum sp. nov. and Dictyobacter arantiisoli sp. nov., belonging to the class Ktedonobacteria.</title>
        <authorList>
            <person name="Yabe S."/>
            <person name="Zheng Y."/>
            <person name="Wang C.M."/>
            <person name="Sakai Y."/>
            <person name="Abe K."/>
            <person name="Yokota A."/>
            <person name="Donadio S."/>
            <person name="Cavaletti L."/>
            <person name="Monciardini P."/>
        </authorList>
    </citation>
    <scope>NUCLEOTIDE SEQUENCE [LARGE SCALE GENOMIC DNA]</scope>
    <source>
        <strain evidence="1 2">SOSP1-30</strain>
    </source>
</reference>
<accession>A0ABQ3V1E7</accession>
<dbReference type="EMBL" id="BNJG01000003">
    <property type="protein sequence ID" value="GHO58407.1"/>
    <property type="molecule type" value="Genomic_DNA"/>
</dbReference>
<evidence type="ECO:0000313" key="2">
    <source>
        <dbReference type="Proteomes" id="UP000654345"/>
    </source>
</evidence>
<dbReference type="Proteomes" id="UP000654345">
    <property type="component" value="Unassembled WGS sequence"/>
</dbReference>